<accession>A0ABN0U6P4</accession>
<dbReference type="RefSeq" id="WP_343879415.1">
    <property type="nucleotide sequence ID" value="NZ_BAAAFO010000001.1"/>
</dbReference>
<feature type="domain" description="DUF4124" evidence="2">
    <location>
        <begin position="11"/>
        <end position="67"/>
    </location>
</feature>
<evidence type="ECO:0000256" key="1">
    <source>
        <dbReference type="SAM" id="SignalP"/>
    </source>
</evidence>
<feature type="chain" id="PRO_5047473857" evidence="1">
    <location>
        <begin position="22"/>
        <end position="144"/>
    </location>
</feature>
<feature type="signal peptide" evidence="1">
    <location>
        <begin position="1"/>
        <end position="21"/>
    </location>
</feature>
<proteinExistence type="predicted"/>
<organism evidence="3 4">
    <name type="scientific">Rhodanobacter caeni</name>
    <dbReference type="NCBI Taxonomy" id="657654"/>
    <lineage>
        <taxon>Bacteria</taxon>
        <taxon>Pseudomonadati</taxon>
        <taxon>Pseudomonadota</taxon>
        <taxon>Gammaproteobacteria</taxon>
        <taxon>Lysobacterales</taxon>
        <taxon>Rhodanobacteraceae</taxon>
        <taxon>Rhodanobacter</taxon>
    </lineage>
</organism>
<dbReference type="InterPro" id="IPR025392">
    <property type="entry name" value="DUF4124"/>
</dbReference>
<evidence type="ECO:0000313" key="3">
    <source>
        <dbReference type="EMBL" id="GAA0240534.1"/>
    </source>
</evidence>
<evidence type="ECO:0000259" key="2">
    <source>
        <dbReference type="Pfam" id="PF13511"/>
    </source>
</evidence>
<sequence>MMVHRLVVTLLAATLAAAASAQTYYKWTDAKGVTHYSAQRPPAVKAQPLHLRSVQPAPSAAATAASPAASTASDLQAAKLDFAKQACATARENLRLLSGSAMVLDTGTLQHPGDVTTATKLSTEQREAAKAEAQKQIDQYCDRG</sequence>
<protein>
    <submittedName>
        <fullName evidence="3">DUF4124 domain-containing protein</fullName>
    </submittedName>
</protein>
<dbReference type="EMBL" id="BAAAFO010000001">
    <property type="protein sequence ID" value="GAA0240534.1"/>
    <property type="molecule type" value="Genomic_DNA"/>
</dbReference>
<gene>
    <name evidence="3" type="ORF">GCM10009126_02690</name>
</gene>
<reference evidence="3 4" key="1">
    <citation type="journal article" date="2019" name="Int. J. Syst. Evol. Microbiol.">
        <title>The Global Catalogue of Microorganisms (GCM) 10K type strain sequencing project: providing services to taxonomists for standard genome sequencing and annotation.</title>
        <authorList>
            <consortium name="The Broad Institute Genomics Platform"/>
            <consortium name="The Broad Institute Genome Sequencing Center for Infectious Disease"/>
            <person name="Wu L."/>
            <person name="Ma J."/>
        </authorList>
    </citation>
    <scope>NUCLEOTIDE SEQUENCE [LARGE SCALE GENOMIC DNA]</scope>
    <source>
        <strain evidence="3 4">JCM 16242</strain>
    </source>
</reference>
<name>A0ABN0U6P4_9GAMM</name>
<comment type="caution">
    <text evidence="3">The sequence shown here is derived from an EMBL/GenBank/DDBJ whole genome shotgun (WGS) entry which is preliminary data.</text>
</comment>
<keyword evidence="4" id="KW-1185">Reference proteome</keyword>
<keyword evidence="1" id="KW-0732">Signal</keyword>
<dbReference type="Pfam" id="PF13511">
    <property type="entry name" value="DUF4124"/>
    <property type="match status" value="1"/>
</dbReference>
<evidence type="ECO:0000313" key="4">
    <source>
        <dbReference type="Proteomes" id="UP001500657"/>
    </source>
</evidence>
<dbReference type="Proteomes" id="UP001500657">
    <property type="component" value="Unassembled WGS sequence"/>
</dbReference>